<sequence>MMQETLRLFVAAALPQDLKEYLVQARQAYDEPGIRAVPTENLHLTLFFLGNVAGSALAHIRQTLTQVAQRYEPFVLTLEQVEPVPKRTAPRLIWARFEPHPGFTQLSRELTQLLSATPPKQEKFIPHITLCRFRKDLPVPAHLPLVTPDQKMVFPVNTLALWQSQLASPHPVYTIMESFWLGGT</sequence>
<comment type="similarity">
    <text evidence="2">Belongs to the 2H phosphoesterase superfamily. ThpR family.</text>
</comment>
<dbReference type="Proteomes" id="UP000563094">
    <property type="component" value="Unassembled WGS sequence"/>
</dbReference>
<feature type="short sequence motif" description="HXTX 2" evidence="2">
    <location>
        <begin position="127"/>
        <end position="130"/>
    </location>
</feature>
<dbReference type="GO" id="GO:0004113">
    <property type="term" value="F:2',3'-cyclic-nucleotide 3'-phosphodiesterase activity"/>
    <property type="evidence" value="ECO:0007669"/>
    <property type="project" value="InterPro"/>
</dbReference>
<protein>
    <recommendedName>
        <fullName evidence="2">RNA 2',3'-cyclic phosphodiesterase</fullName>
        <shortName evidence="2">RNA 2',3'-CPDase</shortName>
        <ecNumber evidence="2">3.1.4.58</ecNumber>
    </recommendedName>
</protein>
<feature type="short sequence motif" description="HXTX 1" evidence="2">
    <location>
        <begin position="43"/>
        <end position="46"/>
    </location>
</feature>
<dbReference type="SUPFAM" id="SSF55144">
    <property type="entry name" value="LigT-like"/>
    <property type="match status" value="1"/>
</dbReference>
<feature type="active site" description="Proton donor" evidence="2">
    <location>
        <position position="43"/>
    </location>
</feature>
<dbReference type="Pfam" id="PF13563">
    <property type="entry name" value="2_5_RNA_ligase2"/>
    <property type="match status" value="1"/>
</dbReference>
<dbReference type="PANTHER" id="PTHR35561">
    <property type="entry name" value="RNA 2',3'-CYCLIC PHOSPHODIESTERASE"/>
    <property type="match status" value="1"/>
</dbReference>
<comment type="caution">
    <text evidence="3">The sequence shown here is derived from an EMBL/GenBank/DDBJ whole genome shotgun (WGS) entry which is preliminary data.</text>
</comment>
<dbReference type="EMBL" id="JACJIQ010000024">
    <property type="protein sequence ID" value="MBA9079547.1"/>
    <property type="molecule type" value="Genomic_DNA"/>
</dbReference>
<gene>
    <name evidence="3" type="ORF">FHS90_004285</name>
</gene>
<dbReference type="PANTHER" id="PTHR35561:SF1">
    <property type="entry name" value="RNA 2',3'-CYCLIC PHOSPHODIESTERASE"/>
    <property type="match status" value="1"/>
</dbReference>
<dbReference type="EC" id="3.1.4.58" evidence="2"/>
<dbReference type="AlphaFoldDB" id="A0A839GXI2"/>
<feature type="active site" description="Proton acceptor" evidence="2">
    <location>
        <position position="127"/>
    </location>
</feature>
<comment type="catalytic activity">
    <reaction evidence="2">
        <text>a 3'-end 2',3'-cyclophospho-ribonucleotide-RNA + H2O = a 3'-end 2'-phospho-ribonucleotide-RNA + H(+)</text>
        <dbReference type="Rhea" id="RHEA:11828"/>
        <dbReference type="Rhea" id="RHEA-COMP:10464"/>
        <dbReference type="Rhea" id="RHEA-COMP:17353"/>
        <dbReference type="ChEBI" id="CHEBI:15377"/>
        <dbReference type="ChEBI" id="CHEBI:15378"/>
        <dbReference type="ChEBI" id="CHEBI:83064"/>
        <dbReference type="ChEBI" id="CHEBI:173113"/>
        <dbReference type="EC" id="3.1.4.58"/>
    </reaction>
</comment>
<keyword evidence="4" id="KW-1185">Reference proteome</keyword>
<evidence type="ECO:0000313" key="3">
    <source>
        <dbReference type="EMBL" id="MBA9079547.1"/>
    </source>
</evidence>
<dbReference type="InterPro" id="IPR004175">
    <property type="entry name" value="RNA_CPDase"/>
</dbReference>
<evidence type="ECO:0000256" key="1">
    <source>
        <dbReference type="ARBA" id="ARBA00022801"/>
    </source>
</evidence>
<dbReference type="HAMAP" id="MF_01940">
    <property type="entry name" value="RNA_CPDase"/>
    <property type="match status" value="1"/>
</dbReference>
<keyword evidence="1 2" id="KW-0378">Hydrolase</keyword>
<evidence type="ECO:0000313" key="4">
    <source>
        <dbReference type="Proteomes" id="UP000563094"/>
    </source>
</evidence>
<accession>A0A839GXI2</accession>
<dbReference type="GO" id="GO:0016874">
    <property type="term" value="F:ligase activity"/>
    <property type="evidence" value="ECO:0007669"/>
    <property type="project" value="UniProtKB-KW"/>
</dbReference>
<dbReference type="RefSeq" id="WP_246387260.1">
    <property type="nucleotide sequence ID" value="NZ_JACJIQ010000024.1"/>
</dbReference>
<organism evidence="3 4">
    <name type="scientific">Rufibacter quisquiliarum</name>
    <dbReference type="NCBI Taxonomy" id="1549639"/>
    <lineage>
        <taxon>Bacteria</taxon>
        <taxon>Pseudomonadati</taxon>
        <taxon>Bacteroidota</taxon>
        <taxon>Cytophagia</taxon>
        <taxon>Cytophagales</taxon>
        <taxon>Hymenobacteraceae</taxon>
        <taxon>Rufibacter</taxon>
    </lineage>
</organism>
<comment type="function">
    <text evidence="2">Hydrolyzes RNA 2',3'-cyclic phosphodiester to an RNA 2'-phosphomonoester.</text>
</comment>
<keyword evidence="3" id="KW-0436">Ligase</keyword>
<dbReference type="NCBIfam" id="TIGR02258">
    <property type="entry name" value="2_5_ligase"/>
    <property type="match status" value="1"/>
</dbReference>
<name>A0A839GXI2_9BACT</name>
<reference evidence="3 4" key="1">
    <citation type="submission" date="2020-08" db="EMBL/GenBank/DDBJ databases">
        <title>Genomic Encyclopedia of Type Strains, Phase IV (KMG-IV): sequencing the most valuable type-strain genomes for metagenomic binning, comparative biology and taxonomic classification.</title>
        <authorList>
            <person name="Goeker M."/>
        </authorList>
    </citation>
    <scope>NUCLEOTIDE SEQUENCE [LARGE SCALE GENOMIC DNA]</scope>
    <source>
        <strain evidence="3 4">DSM 29854</strain>
    </source>
</reference>
<dbReference type="Gene3D" id="3.90.1140.10">
    <property type="entry name" value="Cyclic phosphodiesterase"/>
    <property type="match status" value="1"/>
</dbReference>
<dbReference type="GO" id="GO:0008664">
    <property type="term" value="F:RNA 2',3'-cyclic 3'-phosphodiesterase activity"/>
    <property type="evidence" value="ECO:0007669"/>
    <property type="project" value="UniProtKB-EC"/>
</dbReference>
<dbReference type="InterPro" id="IPR009097">
    <property type="entry name" value="Cyclic_Pdiesterase"/>
</dbReference>
<evidence type="ECO:0000256" key="2">
    <source>
        <dbReference type="HAMAP-Rule" id="MF_01940"/>
    </source>
</evidence>
<proteinExistence type="inferred from homology"/>